<dbReference type="CDD" id="cd01949">
    <property type="entry name" value="GGDEF"/>
    <property type="match status" value="1"/>
</dbReference>
<proteinExistence type="predicted"/>
<name>A0A917TGJ1_9ACTN</name>
<accession>A0A917TGJ1</accession>
<reference evidence="2" key="2">
    <citation type="submission" date="2020-09" db="EMBL/GenBank/DDBJ databases">
        <authorList>
            <person name="Sun Q."/>
            <person name="Ohkuma M."/>
        </authorList>
    </citation>
    <scope>NUCLEOTIDE SEQUENCE</scope>
    <source>
        <strain evidence="2">JCM 19831</strain>
    </source>
</reference>
<dbReference type="SUPFAM" id="SSF55073">
    <property type="entry name" value="Nucleotide cyclase"/>
    <property type="match status" value="1"/>
</dbReference>
<dbReference type="InterPro" id="IPR043128">
    <property type="entry name" value="Rev_trsase/Diguanyl_cyclase"/>
</dbReference>
<dbReference type="Pfam" id="PF00990">
    <property type="entry name" value="GGDEF"/>
    <property type="match status" value="1"/>
</dbReference>
<reference evidence="2" key="1">
    <citation type="journal article" date="2014" name="Int. J. Syst. Evol. Microbiol.">
        <title>Complete genome sequence of Corynebacterium casei LMG S-19264T (=DSM 44701T), isolated from a smear-ripened cheese.</title>
        <authorList>
            <consortium name="US DOE Joint Genome Institute (JGI-PGF)"/>
            <person name="Walter F."/>
            <person name="Albersmeier A."/>
            <person name="Kalinowski J."/>
            <person name="Ruckert C."/>
        </authorList>
    </citation>
    <scope>NUCLEOTIDE SEQUENCE</scope>
    <source>
        <strain evidence="2">JCM 19831</strain>
    </source>
</reference>
<dbReference type="Proteomes" id="UP000642070">
    <property type="component" value="Unassembled WGS sequence"/>
</dbReference>
<evidence type="ECO:0000313" key="2">
    <source>
        <dbReference type="EMBL" id="GGM22363.1"/>
    </source>
</evidence>
<dbReference type="SMART" id="SM00267">
    <property type="entry name" value="GGDEF"/>
    <property type="match status" value="1"/>
</dbReference>
<dbReference type="InterPro" id="IPR052155">
    <property type="entry name" value="Biofilm_reg_signaling"/>
</dbReference>
<dbReference type="InterPro" id="IPR029787">
    <property type="entry name" value="Nucleotide_cyclase"/>
</dbReference>
<dbReference type="PANTHER" id="PTHR44757">
    <property type="entry name" value="DIGUANYLATE CYCLASE DGCP"/>
    <property type="match status" value="1"/>
</dbReference>
<dbReference type="PANTHER" id="PTHR44757:SF2">
    <property type="entry name" value="BIOFILM ARCHITECTURE MAINTENANCE PROTEIN MBAA"/>
    <property type="match status" value="1"/>
</dbReference>
<comment type="caution">
    <text evidence="2">The sequence shown here is derived from an EMBL/GenBank/DDBJ whole genome shotgun (WGS) entry which is preliminary data.</text>
</comment>
<dbReference type="InterPro" id="IPR000160">
    <property type="entry name" value="GGDEF_dom"/>
</dbReference>
<protein>
    <recommendedName>
        <fullName evidence="1">GGDEF domain-containing protein</fullName>
    </recommendedName>
</protein>
<evidence type="ECO:0000259" key="1">
    <source>
        <dbReference type="PROSITE" id="PS50887"/>
    </source>
</evidence>
<sequence>MPGEMLAFAGMAAAAVGGLVLGRCTANEALRSERDDALTQLRTDALTGLPNRLGLEAEMERRQGTSYTLGLLDLDNFKAVNDRCGHEAGDDLLIEIADRLRWEVGANGFATRLHGDEFVVLLPAMTDDQAAMAAWEIKEGLAAPYELPGIFPYLQWASIGMTHAEPGEQDGDVLRRADVAMYRAKRGQIGITVFDPTLDVLPPREQARPQARPQVRLRDIAAVVTEPDGEVAA</sequence>
<dbReference type="EMBL" id="BMPI01000010">
    <property type="protein sequence ID" value="GGM22363.1"/>
    <property type="molecule type" value="Genomic_DNA"/>
</dbReference>
<gene>
    <name evidence="2" type="ORF">GCM10007977_024390</name>
</gene>
<dbReference type="Gene3D" id="3.30.70.270">
    <property type="match status" value="1"/>
</dbReference>
<evidence type="ECO:0000313" key="3">
    <source>
        <dbReference type="Proteomes" id="UP000642070"/>
    </source>
</evidence>
<organism evidence="2 3">
    <name type="scientific">Dactylosporangium sucinum</name>
    <dbReference type="NCBI Taxonomy" id="1424081"/>
    <lineage>
        <taxon>Bacteria</taxon>
        <taxon>Bacillati</taxon>
        <taxon>Actinomycetota</taxon>
        <taxon>Actinomycetes</taxon>
        <taxon>Micromonosporales</taxon>
        <taxon>Micromonosporaceae</taxon>
        <taxon>Dactylosporangium</taxon>
    </lineage>
</organism>
<dbReference type="PROSITE" id="PS50887">
    <property type="entry name" value="GGDEF"/>
    <property type="match status" value="1"/>
</dbReference>
<dbReference type="NCBIfam" id="TIGR00254">
    <property type="entry name" value="GGDEF"/>
    <property type="match status" value="1"/>
</dbReference>
<feature type="domain" description="GGDEF" evidence="1">
    <location>
        <begin position="65"/>
        <end position="196"/>
    </location>
</feature>
<keyword evidence="3" id="KW-1185">Reference proteome</keyword>
<dbReference type="AlphaFoldDB" id="A0A917TGJ1"/>